<feature type="region of interest" description="Disordered" evidence="1">
    <location>
        <begin position="223"/>
        <end position="243"/>
    </location>
</feature>
<dbReference type="Pfam" id="PF01575">
    <property type="entry name" value="MaoC_dehydratas"/>
    <property type="match status" value="1"/>
</dbReference>
<organism evidence="4 5">
    <name type="scientific">Littorina saxatilis</name>
    <dbReference type="NCBI Taxonomy" id="31220"/>
    <lineage>
        <taxon>Eukaryota</taxon>
        <taxon>Metazoa</taxon>
        <taxon>Spiralia</taxon>
        <taxon>Lophotrochozoa</taxon>
        <taxon>Mollusca</taxon>
        <taxon>Gastropoda</taxon>
        <taxon>Caenogastropoda</taxon>
        <taxon>Littorinimorpha</taxon>
        <taxon>Littorinoidea</taxon>
        <taxon>Littorinidae</taxon>
        <taxon>Littorina</taxon>
    </lineage>
</organism>
<evidence type="ECO:0000259" key="3">
    <source>
        <dbReference type="Pfam" id="PF01575"/>
    </source>
</evidence>
<dbReference type="Proteomes" id="UP001374579">
    <property type="component" value="Unassembled WGS sequence"/>
</dbReference>
<comment type="caution">
    <text evidence="4">The sequence shown here is derived from an EMBL/GenBank/DDBJ whole genome shotgun (WGS) entry which is preliminary data.</text>
</comment>
<proteinExistence type="predicted"/>
<dbReference type="EMBL" id="JBAMIC010000011">
    <property type="protein sequence ID" value="KAK7101213.1"/>
    <property type="molecule type" value="Genomic_DNA"/>
</dbReference>
<feature type="compositionally biased region" description="Low complexity" evidence="1">
    <location>
        <begin position="223"/>
        <end position="232"/>
    </location>
</feature>
<feature type="chain" id="PRO_5042849275" description="MaoC-like domain-containing protein" evidence="2">
    <location>
        <begin position="23"/>
        <end position="356"/>
    </location>
</feature>
<dbReference type="AlphaFoldDB" id="A0AAN9B8H6"/>
<keyword evidence="5" id="KW-1185">Reference proteome</keyword>
<evidence type="ECO:0000256" key="1">
    <source>
        <dbReference type="SAM" id="MobiDB-lite"/>
    </source>
</evidence>
<protein>
    <recommendedName>
        <fullName evidence="3">MaoC-like domain-containing protein</fullName>
    </recommendedName>
</protein>
<gene>
    <name evidence="4" type="ORF">V1264_024035</name>
</gene>
<dbReference type="InterPro" id="IPR029069">
    <property type="entry name" value="HotDog_dom_sf"/>
</dbReference>
<dbReference type="PANTHER" id="PTHR43841">
    <property type="entry name" value="3-HYDROXYACYL-THIOESTER DEHYDRATASE HTDX-RELATED"/>
    <property type="match status" value="1"/>
</dbReference>
<sequence>MLWLIALTILAFYFAVFYRSQTFTETNYESGKTPPIFSILLKIFVRVLRRRQGRIYCAAHQNEETRHGGKETKKEGDKEAEVEHIPPSDDEIIVINNYRVTKELLEQYKTVCGDKSNGVNETVPLCFPECLFVYNLLLLVCKPSFKLSPFGLIHLGQTIKQHEDLQQLLDAPCSLETQTKDYRRVPRGVEVDISVRVIAASGKCVWSGVATLLSRSKQAQSSGGAASVSRQQTNDPAWENEDRCTRQEIKVAGDTGVKYAGVSGDWNPHHLYPWSARLLGYRAPIAHGLWTMAKAVALISESAENTSKFTELEGKFKRPLFLPGTAILEHYTEGSAIKFRVIDSKTQAPHLVGSLS</sequence>
<dbReference type="InterPro" id="IPR002539">
    <property type="entry name" value="MaoC-like_dom"/>
</dbReference>
<dbReference type="Gene3D" id="3.10.129.10">
    <property type="entry name" value="Hotdog Thioesterase"/>
    <property type="match status" value="1"/>
</dbReference>
<dbReference type="PANTHER" id="PTHR43841:SF3">
    <property type="entry name" value="(3R)-HYDROXYACYL-ACP DEHYDRATASE SUBUNIT HADB"/>
    <property type="match status" value="1"/>
</dbReference>
<keyword evidence="2" id="KW-0732">Signal</keyword>
<reference evidence="4 5" key="1">
    <citation type="submission" date="2024-02" db="EMBL/GenBank/DDBJ databases">
        <title>Chromosome-scale genome assembly of the rough periwinkle Littorina saxatilis.</title>
        <authorList>
            <person name="De Jode A."/>
            <person name="Faria R."/>
            <person name="Formenti G."/>
            <person name="Sims Y."/>
            <person name="Smith T.P."/>
            <person name="Tracey A."/>
            <person name="Wood J.M.D."/>
            <person name="Zagrodzka Z.B."/>
            <person name="Johannesson K."/>
            <person name="Butlin R.K."/>
            <person name="Leder E.H."/>
        </authorList>
    </citation>
    <scope>NUCLEOTIDE SEQUENCE [LARGE SCALE GENOMIC DNA]</scope>
    <source>
        <strain evidence="4">Snail1</strain>
        <tissue evidence="4">Muscle</tissue>
    </source>
</reference>
<dbReference type="GO" id="GO:0018812">
    <property type="term" value="F:3-hydroxyacyl-CoA dehydratase activity"/>
    <property type="evidence" value="ECO:0007669"/>
    <property type="project" value="UniProtKB-ARBA"/>
</dbReference>
<evidence type="ECO:0000313" key="4">
    <source>
        <dbReference type="EMBL" id="KAK7101213.1"/>
    </source>
</evidence>
<evidence type="ECO:0000256" key="2">
    <source>
        <dbReference type="SAM" id="SignalP"/>
    </source>
</evidence>
<name>A0AAN9B8H6_9CAEN</name>
<accession>A0AAN9B8H6</accession>
<evidence type="ECO:0000313" key="5">
    <source>
        <dbReference type="Proteomes" id="UP001374579"/>
    </source>
</evidence>
<feature type="domain" description="MaoC-like" evidence="3">
    <location>
        <begin position="241"/>
        <end position="347"/>
    </location>
</feature>
<feature type="signal peptide" evidence="2">
    <location>
        <begin position="1"/>
        <end position="22"/>
    </location>
</feature>
<dbReference type="SUPFAM" id="SSF54637">
    <property type="entry name" value="Thioesterase/thiol ester dehydrase-isomerase"/>
    <property type="match status" value="1"/>
</dbReference>